<evidence type="ECO:0000256" key="3">
    <source>
        <dbReference type="ARBA" id="ARBA00023457"/>
    </source>
</evidence>
<evidence type="ECO:0000256" key="5">
    <source>
        <dbReference type="ARBA" id="ARBA00023471"/>
    </source>
</evidence>
<dbReference type="Gene3D" id="3.30.70.3460">
    <property type="match status" value="1"/>
</dbReference>
<evidence type="ECO:0000313" key="10">
    <source>
        <dbReference type="EMBL" id="KGJ95492.1"/>
    </source>
</evidence>
<comment type="subunit">
    <text evidence="4">Probably forms a complex composed of NirD, NirL, NirG and NirH. All proteins are required for the total conversion of siroheme to didecarboxysiroheme.</text>
</comment>
<evidence type="ECO:0000256" key="2">
    <source>
        <dbReference type="ARBA" id="ARBA00023444"/>
    </source>
</evidence>
<dbReference type="EMBL" id="JQED01000003">
    <property type="protein sequence ID" value="KGJ95492.1"/>
    <property type="molecule type" value="Genomic_DNA"/>
</dbReference>
<dbReference type="InterPro" id="IPR050684">
    <property type="entry name" value="HTH-Siroheme_Decarb"/>
</dbReference>
<evidence type="ECO:0000259" key="8">
    <source>
        <dbReference type="Pfam" id="PF17805"/>
    </source>
</evidence>
<comment type="pathway">
    <text evidence="2">Porphyrin-containing compound metabolism.</text>
</comment>
<evidence type="ECO:0000313" key="11">
    <source>
        <dbReference type="Proteomes" id="UP000029843"/>
    </source>
</evidence>
<protein>
    <recommendedName>
        <fullName evidence="5">siroheme decarboxylase</fullName>
        <ecNumber evidence="5">4.1.1.111</ecNumber>
    </recommendedName>
</protein>
<sequence length="201" mass="23173">MVKTFAATAAYLNITFKRVYIMSSITQEQDKLTDQERQYILLTQNGLPIIQEPYHAIAEQMNISVEQVLSLTKSMQERGIIRRIAAVPNHYKLGYQFNGMTVWDIDDEQAEKFGDAVGQLPFVSHCYLRPRFLPEWNYNLFAMVHGKTEESIAKYRGQIKELLKEVLVTRNHDSSQNIITKSNDMLTSTAILKKTGLRLKK</sequence>
<dbReference type="PANTHER" id="PTHR43413">
    <property type="entry name" value="TRANSCRIPTIONAL REGULATOR, ASNC FAMILY"/>
    <property type="match status" value="1"/>
</dbReference>
<keyword evidence="1" id="KW-0456">Lyase</keyword>
<comment type="function">
    <text evidence="6">Involved in heme d1 biosynthesis. Catalyzes the decarboxylation of siroheme into didecarboxysiroheme.</text>
</comment>
<organism evidence="10 11">
    <name type="scientific">Colwellia psychrerythraea</name>
    <name type="common">Vibrio psychroerythus</name>
    <dbReference type="NCBI Taxonomy" id="28229"/>
    <lineage>
        <taxon>Bacteria</taxon>
        <taxon>Pseudomonadati</taxon>
        <taxon>Pseudomonadota</taxon>
        <taxon>Gammaproteobacteria</taxon>
        <taxon>Alteromonadales</taxon>
        <taxon>Colwelliaceae</taxon>
        <taxon>Colwellia</taxon>
    </lineage>
</organism>
<dbReference type="PATRIC" id="fig|28229.4.peg.268"/>
<accession>A0A099L054</accession>
<dbReference type="InterPro" id="IPR040523">
    <property type="entry name" value="AsnC_trans_reg2"/>
</dbReference>
<dbReference type="PANTHER" id="PTHR43413:SF1">
    <property type="entry name" value="SIROHEME DECARBOXYLASE NIRL SUBUNIT"/>
    <property type="match status" value="1"/>
</dbReference>
<dbReference type="EC" id="4.1.1.111" evidence="5"/>
<evidence type="ECO:0000256" key="4">
    <source>
        <dbReference type="ARBA" id="ARBA00023465"/>
    </source>
</evidence>
<evidence type="ECO:0000259" key="9">
    <source>
        <dbReference type="Pfam" id="PF22451"/>
    </source>
</evidence>
<comment type="similarity">
    <text evidence="3">Belongs to the Ahb/Nir family.</text>
</comment>
<comment type="caution">
    <text evidence="10">The sequence shown here is derived from an EMBL/GenBank/DDBJ whole genome shotgun (WGS) entry which is preliminary data.</text>
</comment>
<evidence type="ECO:0000256" key="6">
    <source>
        <dbReference type="ARBA" id="ARBA00045291"/>
    </source>
</evidence>
<evidence type="ECO:0000256" key="1">
    <source>
        <dbReference type="ARBA" id="ARBA00023239"/>
    </source>
</evidence>
<name>A0A099L054_COLPS</name>
<dbReference type="Proteomes" id="UP000029843">
    <property type="component" value="Unassembled WGS sequence"/>
</dbReference>
<dbReference type="InterPro" id="IPR053953">
    <property type="entry name" value="NirdL-like_HTH"/>
</dbReference>
<reference evidence="10 11" key="1">
    <citation type="submission" date="2014-08" db="EMBL/GenBank/DDBJ databases">
        <title>Genomic and Phenotypic Diversity of Colwellia psychrerythraea strains from Disparate Marine Basins.</title>
        <authorList>
            <person name="Techtmann S.M."/>
            <person name="Stelling S.C."/>
            <person name="Utturkar S.M."/>
            <person name="Alshibli N."/>
            <person name="Harris A."/>
            <person name="Brown S.D."/>
            <person name="Hazen T.C."/>
        </authorList>
    </citation>
    <scope>NUCLEOTIDE SEQUENCE [LARGE SCALE GENOMIC DNA]</scope>
    <source>
        <strain evidence="10 11">ND2E</strain>
    </source>
</reference>
<dbReference type="AlphaFoldDB" id="A0A099L054"/>
<comment type="catalytic activity">
    <reaction evidence="7">
        <text>siroheme + 2 H(+) = 12,18-didecarboxysiroheme + 2 CO2</text>
        <dbReference type="Rhea" id="RHEA:19093"/>
        <dbReference type="ChEBI" id="CHEBI:15378"/>
        <dbReference type="ChEBI" id="CHEBI:16526"/>
        <dbReference type="ChEBI" id="CHEBI:60052"/>
        <dbReference type="ChEBI" id="CHEBI:140497"/>
        <dbReference type="EC" id="4.1.1.111"/>
    </reaction>
</comment>
<evidence type="ECO:0000256" key="7">
    <source>
        <dbReference type="ARBA" id="ARBA00048470"/>
    </source>
</evidence>
<gene>
    <name evidence="10" type="ORF">ND2E_1274</name>
</gene>
<dbReference type="Pfam" id="PF22451">
    <property type="entry name" value="NirdL-like_HTH"/>
    <property type="match status" value="1"/>
</dbReference>
<dbReference type="GO" id="GO:0016829">
    <property type="term" value="F:lyase activity"/>
    <property type="evidence" value="ECO:0007669"/>
    <property type="project" value="UniProtKB-KW"/>
</dbReference>
<proteinExistence type="inferred from homology"/>
<dbReference type="Pfam" id="PF17805">
    <property type="entry name" value="AsnC_trans_reg2"/>
    <property type="match status" value="1"/>
</dbReference>
<feature type="domain" description="Siroheme decarboxylase NirL-like HTH" evidence="9">
    <location>
        <begin position="37"/>
        <end position="82"/>
    </location>
</feature>
<feature type="domain" description="Siroheme decarboxylase AsnC-like ligand binding" evidence="8">
    <location>
        <begin position="92"/>
        <end position="163"/>
    </location>
</feature>